<organism evidence="1 2">
    <name type="scientific">Kipferlia bialata</name>
    <dbReference type="NCBI Taxonomy" id="797122"/>
    <lineage>
        <taxon>Eukaryota</taxon>
        <taxon>Metamonada</taxon>
        <taxon>Carpediemonas-like organisms</taxon>
        <taxon>Kipferlia</taxon>
    </lineage>
</organism>
<gene>
    <name evidence="1" type="ORF">KIPB_016663</name>
</gene>
<evidence type="ECO:0000313" key="2">
    <source>
        <dbReference type="Proteomes" id="UP000265618"/>
    </source>
</evidence>
<feature type="non-terminal residue" evidence="1">
    <location>
        <position position="1"/>
    </location>
</feature>
<accession>A0A9K3GRF0</accession>
<sequence length="35" mass="3728">SVLTRCFRKDQLGLDDVPFGAGHLQGVAMQQGILG</sequence>
<keyword evidence="2" id="KW-1185">Reference proteome</keyword>
<protein>
    <submittedName>
        <fullName evidence="1">Uncharacterized protein</fullName>
    </submittedName>
</protein>
<dbReference type="AlphaFoldDB" id="A0A9K3GRF0"/>
<evidence type="ECO:0000313" key="1">
    <source>
        <dbReference type="EMBL" id="GIQ92727.1"/>
    </source>
</evidence>
<name>A0A9K3GRF0_9EUKA</name>
<comment type="caution">
    <text evidence="1">The sequence shown here is derived from an EMBL/GenBank/DDBJ whole genome shotgun (WGS) entry which is preliminary data.</text>
</comment>
<dbReference type="Proteomes" id="UP000265618">
    <property type="component" value="Unassembled WGS sequence"/>
</dbReference>
<reference evidence="1 2" key="1">
    <citation type="journal article" date="2018" name="PLoS ONE">
        <title>The draft genome of Kipferlia bialata reveals reductive genome evolution in fornicate parasites.</title>
        <authorList>
            <person name="Tanifuji G."/>
            <person name="Takabayashi S."/>
            <person name="Kume K."/>
            <person name="Takagi M."/>
            <person name="Nakayama T."/>
            <person name="Kamikawa R."/>
            <person name="Inagaki Y."/>
            <person name="Hashimoto T."/>
        </authorList>
    </citation>
    <scope>NUCLEOTIDE SEQUENCE [LARGE SCALE GENOMIC DNA]</scope>
    <source>
        <strain evidence="1">NY0173</strain>
    </source>
</reference>
<proteinExistence type="predicted"/>
<dbReference type="EMBL" id="BDIP01010383">
    <property type="protein sequence ID" value="GIQ92727.1"/>
    <property type="molecule type" value="Genomic_DNA"/>
</dbReference>